<dbReference type="AlphaFoldDB" id="A0A3A6VZP1"/>
<dbReference type="PANTHER" id="PTHR35004:SF7">
    <property type="entry name" value="INTEGRASE PROTEIN"/>
    <property type="match status" value="1"/>
</dbReference>
<comment type="caution">
    <text evidence="2">The sequence shown here is derived from an EMBL/GenBank/DDBJ whole genome shotgun (WGS) entry which is preliminary data.</text>
</comment>
<proteinExistence type="predicted"/>
<dbReference type="InterPro" id="IPR047797">
    <property type="entry name" value="ISNCY_transpos"/>
</dbReference>
<evidence type="ECO:0000259" key="1">
    <source>
        <dbReference type="PROSITE" id="PS50994"/>
    </source>
</evidence>
<accession>A0A3A6VZP1</accession>
<evidence type="ECO:0000313" key="3">
    <source>
        <dbReference type="Proteomes" id="UP000277145"/>
    </source>
</evidence>
<dbReference type="GO" id="GO:0003676">
    <property type="term" value="F:nucleic acid binding"/>
    <property type="evidence" value="ECO:0007669"/>
    <property type="project" value="InterPro"/>
</dbReference>
<dbReference type="SUPFAM" id="SSF46689">
    <property type="entry name" value="Homeodomain-like"/>
    <property type="match status" value="1"/>
</dbReference>
<sequence length="401" mass="47581">MGVLMMHKRERQRKAVLEMVKQRRISLVQASQQCELSYRQTLRIYQRYEQKGDAGLIHGNRGRVSSRKNPHQGSIINRYVERYEDFGPTLASEYLERDGFHVDHETLRKWLLKEGLWKKQRKRSPYRRKRERKAQFGELIQMDGSIHDWLGTGKHHCLLNMVDDATSTSLSTLASGETTRVVFECFKKWLEKYGIPLAIYVDLKNVYVSNKRHPGFCHFEVACNKLGIRIIKAYSPQAKGRVERNHAVYQDRFVKELRLENIHTVDEANEVLENGFIDHLNEKFSKPAQNQESAHRPLGRTDLDQILCWEYQRQIQHDWTFYFQGTLYQVKKHQGDWIKPKVSVFVRKHLDGSVSAWYDDKRLSLEVLDEKPEKIKKPYQRKVYNNIKPISWKQTNSYLFR</sequence>
<dbReference type="InterPro" id="IPR012337">
    <property type="entry name" value="RNaseH-like_sf"/>
</dbReference>
<gene>
    <name evidence="2" type="ORF">D1H98_09940</name>
</gene>
<dbReference type="InterPro" id="IPR036397">
    <property type="entry name" value="RNaseH_sf"/>
</dbReference>
<protein>
    <submittedName>
        <fullName evidence="2">ISNCY family transposase</fullName>
    </submittedName>
</protein>
<feature type="domain" description="Integrase catalytic" evidence="1">
    <location>
        <begin position="121"/>
        <end position="305"/>
    </location>
</feature>
<dbReference type="PROSITE" id="PS50994">
    <property type="entry name" value="INTEGRASE"/>
    <property type="match status" value="1"/>
</dbReference>
<dbReference type="GO" id="GO:0015074">
    <property type="term" value="P:DNA integration"/>
    <property type="evidence" value="ECO:0007669"/>
    <property type="project" value="InterPro"/>
</dbReference>
<dbReference type="PANTHER" id="PTHR35004">
    <property type="entry name" value="TRANSPOSASE RV3428C-RELATED"/>
    <property type="match status" value="1"/>
</dbReference>
<evidence type="ECO:0000313" key="2">
    <source>
        <dbReference type="EMBL" id="RJY29352.1"/>
    </source>
</evidence>
<dbReference type="InterPro" id="IPR009057">
    <property type="entry name" value="Homeodomain-like_sf"/>
</dbReference>
<organism evidence="2 3">
    <name type="scientific">Legionella pneumophila subsp. pneumophila</name>
    <dbReference type="NCBI Taxonomy" id="91891"/>
    <lineage>
        <taxon>Bacteria</taxon>
        <taxon>Pseudomonadati</taxon>
        <taxon>Pseudomonadota</taxon>
        <taxon>Gammaproteobacteria</taxon>
        <taxon>Legionellales</taxon>
        <taxon>Legionellaceae</taxon>
        <taxon>Legionella</taxon>
    </lineage>
</organism>
<dbReference type="InterPro" id="IPR001584">
    <property type="entry name" value="Integrase_cat-core"/>
</dbReference>
<dbReference type="EMBL" id="QWDR01000002">
    <property type="protein sequence ID" value="RJY29352.1"/>
    <property type="molecule type" value="Genomic_DNA"/>
</dbReference>
<dbReference type="SUPFAM" id="SSF53098">
    <property type="entry name" value="Ribonuclease H-like"/>
    <property type="match status" value="1"/>
</dbReference>
<dbReference type="Gene3D" id="3.30.420.10">
    <property type="entry name" value="Ribonuclease H-like superfamily/Ribonuclease H"/>
    <property type="match status" value="1"/>
</dbReference>
<dbReference type="Proteomes" id="UP000277145">
    <property type="component" value="Unassembled WGS sequence"/>
</dbReference>
<reference evidence="2 3" key="1">
    <citation type="submission" date="2018-08" db="EMBL/GenBank/DDBJ databases">
        <title>Genome Sequences of Legionella pneumophila subsp. pneumophila Isolates, Recovered from a Drinking Water System in a Large Builging.</title>
        <authorList>
            <person name="Gomez-Alvarez V."/>
            <person name="Boczek L."/>
            <person name="King D."/>
            <person name="Pemberton A."/>
            <person name="Pfaller S."/>
            <person name="Rodgers M."/>
            <person name="Santodomingo J."/>
            <person name="Revetta R."/>
        </authorList>
    </citation>
    <scope>NUCLEOTIDE SEQUENCE [LARGE SCALE GENOMIC DNA]</scope>
    <source>
        <strain evidence="2 3">L01C.1</strain>
    </source>
</reference>
<dbReference type="NCBIfam" id="NF033594">
    <property type="entry name" value="transpos_ISNCY_2"/>
    <property type="match status" value="1"/>
</dbReference>
<name>A0A3A6VZP1_LEGPN</name>